<gene>
    <name evidence="1" type="ORF">HIR71_09915</name>
</gene>
<dbReference type="AlphaFoldDB" id="A0A7Y0M152"/>
<comment type="caution">
    <text evidence="1">The sequence shown here is derived from an EMBL/GenBank/DDBJ whole genome shotgun (WGS) entry which is preliminary data.</text>
</comment>
<evidence type="ECO:0000313" key="2">
    <source>
        <dbReference type="Proteomes" id="UP000562124"/>
    </source>
</evidence>
<evidence type="ECO:0000313" key="1">
    <source>
        <dbReference type="EMBL" id="NMR20527.1"/>
    </source>
</evidence>
<proteinExistence type="predicted"/>
<reference evidence="1 2" key="1">
    <citation type="submission" date="2020-04" db="EMBL/GenBank/DDBJ databases">
        <title>Sequencing and Assembly of C. fimi.</title>
        <authorList>
            <person name="Ramsey A.R."/>
        </authorList>
    </citation>
    <scope>NUCLEOTIDE SEQUENCE [LARGE SCALE GENOMIC DNA]</scope>
    <source>
        <strain evidence="1 2">SB</strain>
    </source>
</reference>
<protein>
    <submittedName>
        <fullName evidence="1">Uncharacterized protein</fullName>
    </submittedName>
</protein>
<dbReference type="EMBL" id="JABCJJ010000013">
    <property type="protein sequence ID" value="NMR20527.1"/>
    <property type="molecule type" value="Genomic_DNA"/>
</dbReference>
<accession>A0A7Y0M152</accession>
<dbReference type="Pfam" id="PF19786">
    <property type="entry name" value="DUF6270"/>
    <property type="match status" value="1"/>
</dbReference>
<dbReference type="Proteomes" id="UP000562124">
    <property type="component" value="Unassembled WGS sequence"/>
</dbReference>
<sequence>MSVPDRTRVFIYGSCVSRDTFELMDHERYTLLAYVARQSLISAFGPRPADVATPEELSPFQRRMIQGDLEGDLTRKLAAAARSVDLLLWDLTDERLGVYQLRDGAYATRTSDNVGTSFEAGLQEQSTLIRFGSDQHRGLWVDAATKFVDTLGQLELLDRTLVLAPAWAERSLDGTPVPGSFGLLPPDANSLYEPYYRAIGELGVTAVRLPVDRVIASAGHRWGAAPFHYDDATYRALIERIDEQVQNARQVEPRDEPRS</sequence>
<dbReference type="InterPro" id="IPR046237">
    <property type="entry name" value="DUF6270"/>
</dbReference>
<organism evidence="1 2">
    <name type="scientific">Cellulomonas fimi</name>
    <dbReference type="NCBI Taxonomy" id="1708"/>
    <lineage>
        <taxon>Bacteria</taxon>
        <taxon>Bacillati</taxon>
        <taxon>Actinomycetota</taxon>
        <taxon>Actinomycetes</taxon>
        <taxon>Micrococcales</taxon>
        <taxon>Cellulomonadaceae</taxon>
        <taxon>Cellulomonas</taxon>
    </lineage>
</organism>
<dbReference type="RefSeq" id="WP_169324904.1">
    <property type="nucleotide sequence ID" value="NZ_JABCJJ010000013.1"/>
</dbReference>
<name>A0A7Y0M152_CELFI</name>
<keyword evidence="2" id="KW-1185">Reference proteome</keyword>